<keyword evidence="3" id="KW-0812">Transmembrane</keyword>
<dbReference type="Proteomes" id="UP000031192">
    <property type="component" value="Unassembled WGS sequence"/>
</dbReference>
<dbReference type="PANTHER" id="PTHR33365">
    <property type="entry name" value="YALI0B05434P"/>
    <property type="match status" value="1"/>
</dbReference>
<dbReference type="Pfam" id="PF11807">
    <property type="entry name" value="UstYa"/>
    <property type="match status" value="1"/>
</dbReference>
<dbReference type="EMBL" id="AZNH01000028">
    <property type="protein sequence ID" value="KID85597.1"/>
    <property type="molecule type" value="Genomic_DNA"/>
</dbReference>
<organism evidence="4 5">
    <name type="scientific">Metarhizium guizhouense (strain ARSEF 977)</name>
    <dbReference type="NCBI Taxonomy" id="1276136"/>
    <lineage>
        <taxon>Eukaryota</taxon>
        <taxon>Fungi</taxon>
        <taxon>Dikarya</taxon>
        <taxon>Ascomycota</taxon>
        <taxon>Pezizomycotina</taxon>
        <taxon>Sordariomycetes</taxon>
        <taxon>Hypocreomycetidae</taxon>
        <taxon>Hypocreales</taxon>
        <taxon>Clavicipitaceae</taxon>
        <taxon>Metarhizium</taxon>
    </lineage>
</organism>
<comment type="pathway">
    <text evidence="1">Mycotoxin biosynthesis.</text>
</comment>
<dbReference type="PANTHER" id="PTHR33365:SF4">
    <property type="entry name" value="CYCLOCHLOROTINE BIOSYNTHESIS PROTEIN O"/>
    <property type="match status" value="1"/>
</dbReference>
<dbReference type="GO" id="GO:0043386">
    <property type="term" value="P:mycotoxin biosynthetic process"/>
    <property type="evidence" value="ECO:0007669"/>
    <property type="project" value="InterPro"/>
</dbReference>
<protein>
    <recommendedName>
        <fullName evidence="6">Tat pathway signal sequence</fullName>
    </recommendedName>
</protein>
<evidence type="ECO:0008006" key="6">
    <source>
        <dbReference type="Google" id="ProtNLM"/>
    </source>
</evidence>
<evidence type="ECO:0000256" key="2">
    <source>
        <dbReference type="ARBA" id="ARBA00035112"/>
    </source>
</evidence>
<accession>A0A0B4H0V2</accession>
<feature type="transmembrane region" description="Helical" evidence="3">
    <location>
        <begin position="48"/>
        <end position="71"/>
    </location>
</feature>
<keyword evidence="3" id="KW-1133">Transmembrane helix</keyword>
<dbReference type="InterPro" id="IPR021765">
    <property type="entry name" value="UstYa-like"/>
</dbReference>
<name>A0A0B4H0V2_METGA</name>
<reference evidence="4 5" key="1">
    <citation type="journal article" date="2014" name="Proc. Natl. Acad. Sci. U.S.A.">
        <title>Trajectory and genomic determinants of fungal-pathogen speciation and host adaptation.</title>
        <authorList>
            <person name="Hu X."/>
            <person name="Xiao G."/>
            <person name="Zheng P."/>
            <person name="Shang Y."/>
            <person name="Su Y."/>
            <person name="Zhang X."/>
            <person name="Liu X."/>
            <person name="Zhan S."/>
            <person name="St Leger R.J."/>
            <person name="Wang C."/>
        </authorList>
    </citation>
    <scope>NUCLEOTIDE SEQUENCE [LARGE SCALE GENOMIC DNA]</scope>
    <source>
        <strain evidence="4 5">ARSEF 977</strain>
    </source>
</reference>
<keyword evidence="5" id="KW-1185">Reference proteome</keyword>
<evidence type="ECO:0000313" key="4">
    <source>
        <dbReference type="EMBL" id="KID85597.1"/>
    </source>
</evidence>
<dbReference type="AlphaFoldDB" id="A0A0B4H0V2"/>
<comment type="similarity">
    <text evidence="2">Belongs to the ustYa family.</text>
</comment>
<comment type="caution">
    <text evidence="4">The sequence shown here is derived from an EMBL/GenBank/DDBJ whole genome shotgun (WGS) entry which is preliminary data.</text>
</comment>
<gene>
    <name evidence="4" type="ORF">MGU_07134</name>
</gene>
<dbReference type="HOGENOM" id="CLU_1038589_0_0_1"/>
<sequence length="268" mass="29691">MDEKIKNDPSYVPLTKEGEDGDDSVSILHGVHGPRKHYMYAWEPKYKLLIAIIGLLVVVTVALAVALALVLSQPNHTRPNHMGFSHEIKKIERLQESDPDAVNNTWDCLPNQNGLVYLDGEKAGLGQDGLPSGDGKNNLYGIGWMHQIYCLALFRDSLYTFLYNGSASPWGQFTRQEGLQTRGVQAHIDDCFDYVRQKILCAGDMAIEGAAEPSSKDPLGGAHHIDGFGETVTCLNKFQLGQWAEARAPPVVLDYRGYGKYLKPPKIH</sequence>
<evidence type="ECO:0000256" key="1">
    <source>
        <dbReference type="ARBA" id="ARBA00004685"/>
    </source>
</evidence>
<keyword evidence="3" id="KW-0472">Membrane</keyword>
<evidence type="ECO:0000313" key="5">
    <source>
        <dbReference type="Proteomes" id="UP000031192"/>
    </source>
</evidence>
<proteinExistence type="inferred from homology"/>
<evidence type="ECO:0000256" key="3">
    <source>
        <dbReference type="SAM" id="Phobius"/>
    </source>
</evidence>